<dbReference type="GO" id="GO:0016020">
    <property type="term" value="C:membrane"/>
    <property type="evidence" value="ECO:0007669"/>
    <property type="project" value="GOC"/>
</dbReference>
<evidence type="ECO:0000256" key="3">
    <source>
        <dbReference type="ARBA" id="ARBA00022679"/>
    </source>
</evidence>
<dbReference type="GO" id="GO:0004582">
    <property type="term" value="F:dolichyl-phosphate beta-D-mannosyltransferase activity"/>
    <property type="evidence" value="ECO:0007669"/>
    <property type="project" value="InterPro"/>
</dbReference>
<dbReference type="Gene3D" id="3.90.550.10">
    <property type="entry name" value="Spore Coat Polysaccharide Biosynthesis Protein SpsA, Chain A"/>
    <property type="match status" value="1"/>
</dbReference>
<dbReference type="DNASU" id="1456318"/>
<evidence type="ECO:0000313" key="6">
    <source>
        <dbReference type="Proteomes" id="UP000001024"/>
    </source>
</evidence>
<dbReference type="HOGENOM" id="CLU_033536_13_1_2"/>
<reference evidence="5 6" key="1">
    <citation type="journal article" date="2000" name="Nature">
        <title>The genome sequence of the thermoacidophilic scavenger Thermoplasma acidophilum.</title>
        <authorList>
            <person name="Ruepp A."/>
            <person name="Graml W."/>
            <person name="Santos-Martinez M.L."/>
            <person name="Koretke K.K."/>
            <person name="Volker C."/>
            <person name="Mewes H.W."/>
            <person name="Frishman D."/>
            <person name="Stocker S."/>
            <person name="Lupas A.N."/>
            <person name="Baumeister W."/>
        </authorList>
    </citation>
    <scope>NUCLEOTIDE SEQUENCE [LARGE SCALE GENOMIC DNA]</scope>
    <source>
        <strain evidence="6">ATCC 25905 / DSM 1728 / JCM 9062 / NBRC 15155 / AMRC-C165</strain>
    </source>
</reference>
<dbReference type="KEGG" id="tac:Ta0760"/>
<dbReference type="FunCoup" id="Q9HK46">
    <property type="interactions" value="150"/>
</dbReference>
<evidence type="ECO:0000256" key="1">
    <source>
        <dbReference type="ARBA" id="ARBA00006739"/>
    </source>
</evidence>
<dbReference type="OrthoDB" id="11098at2157"/>
<evidence type="ECO:0000259" key="4">
    <source>
        <dbReference type="Pfam" id="PF00535"/>
    </source>
</evidence>
<dbReference type="PANTHER" id="PTHR43398:SF1">
    <property type="entry name" value="DOLICHOL-PHOSPHATE MANNOSYLTRANSFERASE SUBUNIT 1"/>
    <property type="match status" value="1"/>
</dbReference>
<gene>
    <name evidence="5" type="ordered locus">Ta0760</name>
</gene>
<dbReference type="PANTHER" id="PTHR43398">
    <property type="entry name" value="DOLICHOL-PHOSPHATE MANNOSYLTRANSFERASE SUBUNIT 1"/>
    <property type="match status" value="1"/>
</dbReference>
<sequence length="246" mass="27550">MSVQISVVAATLNEIDNIEQFIDGVEGVLKGMEFEIIVVDDNSSDGTKEYLARRMNEDTHVVVIENPYRFGMLRSLKLGIEKAGGEIVLVMDADMQHPPSAIPKLISRIVDGCDIVVGSRYVDGGSAGDRDAFRAALSRGAEFLAHALVPSSRMTSDPMSGFFAFRRDLRHDFAYRQTFATADYGAKILLIILAENRHAKVCDVGYVFQSRMRGKSKIVSGTSFLKRYLAELFEVMKLERRYRHMQ</sequence>
<keyword evidence="2" id="KW-0328">Glycosyltransferase</keyword>
<keyword evidence="6" id="KW-1185">Reference proteome</keyword>
<dbReference type="PaxDb" id="273075-Ta0760"/>
<proteinExistence type="inferred from homology"/>
<dbReference type="InterPro" id="IPR029044">
    <property type="entry name" value="Nucleotide-diphossugar_trans"/>
</dbReference>
<dbReference type="GO" id="GO:0006506">
    <property type="term" value="P:GPI anchor biosynthetic process"/>
    <property type="evidence" value="ECO:0007669"/>
    <property type="project" value="TreeGrafter"/>
</dbReference>
<dbReference type="STRING" id="273075.gene:9571975"/>
<organism evidence="5 6">
    <name type="scientific">Thermoplasma acidophilum (strain ATCC 25905 / DSM 1728 / JCM 9062 / NBRC 15155 / AMRC-C165)</name>
    <dbReference type="NCBI Taxonomy" id="273075"/>
    <lineage>
        <taxon>Archaea</taxon>
        <taxon>Methanobacteriati</taxon>
        <taxon>Thermoplasmatota</taxon>
        <taxon>Thermoplasmata</taxon>
        <taxon>Thermoplasmatales</taxon>
        <taxon>Thermoplasmataceae</taxon>
        <taxon>Thermoplasma</taxon>
    </lineage>
</organism>
<dbReference type="Pfam" id="PF00535">
    <property type="entry name" value="Glycos_transf_2"/>
    <property type="match status" value="1"/>
</dbReference>
<dbReference type="AlphaFoldDB" id="Q9HK46"/>
<dbReference type="InParanoid" id="Q9HK46"/>
<dbReference type="EMBL" id="AL445065">
    <property type="protein sequence ID" value="CAC11893.1"/>
    <property type="molecule type" value="Genomic_DNA"/>
</dbReference>
<evidence type="ECO:0000313" key="5">
    <source>
        <dbReference type="EMBL" id="CAC11893.1"/>
    </source>
</evidence>
<accession>Q9HK46</accession>
<dbReference type="EnsemblBacteria" id="CAC11893">
    <property type="protein sequence ID" value="CAC11893"/>
    <property type="gene ID" value="CAC11893"/>
</dbReference>
<dbReference type="SUPFAM" id="SSF53448">
    <property type="entry name" value="Nucleotide-diphospho-sugar transferases"/>
    <property type="match status" value="1"/>
</dbReference>
<dbReference type="CAZy" id="GT2">
    <property type="family name" value="Glycosyltransferase Family 2"/>
</dbReference>
<feature type="domain" description="Glycosyltransferase 2-like" evidence="4">
    <location>
        <begin position="6"/>
        <end position="133"/>
    </location>
</feature>
<dbReference type="eggNOG" id="arCOG00895">
    <property type="taxonomic scope" value="Archaea"/>
</dbReference>
<evidence type="ECO:0000256" key="2">
    <source>
        <dbReference type="ARBA" id="ARBA00022676"/>
    </source>
</evidence>
<dbReference type="InterPro" id="IPR001173">
    <property type="entry name" value="Glyco_trans_2-like"/>
</dbReference>
<name>Q9HK46_THEAC</name>
<keyword evidence="3" id="KW-0808">Transferase</keyword>
<comment type="similarity">
    <text evidence="1">Belongs to the glycosyltransferase 2 family.</text>
</comment>
<dbReference type="GO" id="GO:0006488">
    <property type="term" value="P:dolichol-linked oligosaccharide biosynthetic process"/>
    <property type="evidence" value="ECO:0007669"/>
    <property type="project" value="TreeGrafter"/>
</dbReference>
<dbReference type="Proteomes" id="UP000001024">
    <property type="component" value="Chromosome"/>
</dbReference>
<dbReference type="InterPro" id="IPR039528">
    <property type="entry name" value="DPM1-like"/>
</dbReference>
<dbReference type="RefSeq" id="WP_010901175.1">
    <property type="nucleotide sequence ID" value="NC_002578.1"/>
</dbReference>
<protein>
    <submittedName>
        <fullName evidence="5">Dolichol-phosphate-mannosyltransferase related protein</fullName>
    </submittedName>
</protein>
<dbReference type="GO" id="GO:0035269">
    <property type="term" value="P:protein O-linked glycosylation via mannose"/>
    <property type="evidence" value="ECO:0007669"/>
    <property type="project" value="TreeGrafter"/>
</dbReference>